<name>A0ABM8I4V0_9FIRM</name>
<dbReference type="Gene3D" id="1.10.260.40">
    <property type="entry name" value="lambda repressor-like DNA-binding domains"/>
    <property type="match status" value="1"/>
</dbReference>
<keyword evidence="1" id="KW-0238">DNA-binding</keyword>
<protein>
    <recommendedName>
        <fullName evidence="2">HTH cro/C1-type domain-containing protein</fullName>
    </recommendedName>
</protein>
<dbReference type="Proteomes" id="UP001305815">
    <property type="component" value="Chromosome"/>
</dbReference>
<dbReference type="SUPFAM" id="SSF47413">
    <property type="entry name" value="lambda repressor-like DNA-binding domains"/>
    <property type="match status" value="1"/>
</dbReference>
<sequence>MFGVSRQAISKWESDIAYPETDKLLKMSEVFKCSLDYLLRDCEAVQIPQDKASVVQSIDYSRFIGAWCNIDLKNWDSGYYMAAIIGQSIYLFLPDR</sequence>
<dbReference type="PROSITE" id="PS50943">
    <property type="entry name" value="HTH_CROC1"/>
    <property type="match status" value="1"/>
</dbReference>
<reference evidence="4" key="1">
    <citation type="journal article" date="2023" name="Int. J. Syst. Evol. Microbiol.">
        <title>Claveliimonas bilis gen. nov., sp. nov., deoxycholic acid-producing bacteria isolated from human faeces, and reclassification of Sellimonas monacensis Zenner et al. 2021 as Claveliimonas monacensis comb. nov.</title>
        <authorList>
            <person name="Hisatomi A."/>
            <person name="Kastawa N.W.E.P.G."/>
            <person name="Song I."/>
            <person name="Ohkuma M."/>
            <person name="Fukiya S."/>
            <person name="Sakamoto M."/>
        </authorList>
    </citation>
    <scope>NUCLEOTIDE SEQUENCE [LARGE SCALE GENOMIC DNA]</scope>
    <source>
        <strain evidence="4">12BBH14</strain>
    </source>
</reference>
<dbReference type="PANTHER" id="PTHR46558">
    <property type="entry name" value="TRACRIPTIONAL REGULATORY PROTEIN-RELATED-RELATED"/>
    <property type="match status" value="1"/>
</dbReference>
<evidence type="ECO:0000256" key="1">
    <source>
        <dbReference type="ARBA" id="ARBA00023125"/>
    </source>
</evidence>
<dbReference type="RefSeq" id="WP_416387396.1">
    <property type="nucleotide sequence ID" value="NZ_AP027742.1"/>
</dbReference>
<dbReference type="PANTHER" id="PTHR46558:SF13">
    <property type="entry name" value="HTH-TYPE TRANSCRIPTIONAL REGULATOR IMMR"/>
    <property type="match status" value="1"/>
</dbReference>
<dbReference type="InterPro" id="IPR010982">
    <property type="entry name" value="Lambda_DNA-bd_dom_sf"/>
</dbReference>
<keyword evidence="4" id="KW-1185">Reference proteome</keyword>
<proteinExistence type="predicted"/>
<evidence type="ECO:0000313" key="3">
    <source>
        <dbReference type="EMBL" id="BDZ76852.1"/>
    </source>
</evidence>
<gene>
    <name evidence="3" type="ORF">Lac1_10350</name>
</gene>
<dbReference type="Pfam" id="PF01381">
    <property type="entry name" value="HTH_3"/>
    <property type="match status" value="1"/>
</dbReference>
<dbReference type="InterPro" id="IPR001387">
    <property type="entry name" value="Cro/C1-type_HTH"/>
</dbReference>
<dbReference type="EMBL" id="AP027742">
    <property type="protein sequence ID" value="BDZ76852.1"/>
    <property type="molecule type" value="Genomic_DNA"/>
</dbReference>
<evidence type="ECO:0000313" key="4">
    <source>
        <dbReference type="Proteomes" id="UP001305815"/>
    </source>
</evidence>
<organism evidence="3 4">
    <name type="scientific">Claveliimonas bilis</name>
    <dbReference type="NCBI Taxonomy" id="3028070"/>
    <lineage>
        <taxon>Bacteria</taxon>
        <taxon>Bacillati</taxon>
        <taxon>Bacillota</taxon>
        <taxon>Clostridia</taxon>
        <taxon>Lachnospirales</taxon>
        <taxon>Lachnospiraceae</taxon>
        <taxon>Claveliimonas</taxon>
    </lineage>
</organism>
<dbReference type="CDD" id="cd00093">
    <property type="entry name" value="HTH_XRE"/>
    <property type="match status" value="1"/>
</dbReference>
<accession>A0ABM8I4V0</accession>
<feature type="domain" description="HTH cro/C1-type" evidence="2">
    <location>
        <begin position="3"/>
        <end position="38"/>
    </location>
</feature>
<evidence type="ECO:0000259" key="2">
    <source>
        <dbReference type="PROSITE" id="PS50943"/>
    </source>
</evidence>